<dbReference type="EMBL" id="BRVO01000001">
    <property type="protein sequence ID" value="GLB47909.1"/>
    <property type="molecule type" value="Genomic_DNA"/>
</dbReference>
<comment type="caution">
    <text evidence="3">The sequence shown here is derived from an EMBL/GenBank/DDBJ whole genome shotgun (WGS) entry which is preliminary data.</text>
</comment>
<feature type="domain" description="FecR protein" evidence="2">
    <location>
        <begin position="105"/>
        <end position="192"/>
    </location>
</feature>
<organism evidence="3 4">
    <name type="scientific">Neptunitalea lumnitzerae</name>
    <dbReference type="NCBI Taxonomy" id="2965509"/>
    <lineage>
        <taxon>Bacteria</taxon>
        <taxon>Pseudomonadati</taxon>
        <taxon>Bacteroidota</taxon>
        <taxon>Flavobacteriia</taxon>
        <taxon>Flavobacteriales</taxon>
        <taxon>Flavobacteriaceae</taxon>
        <taxon>Neptunitalea</taxon>
    </lineage>
</organism>
<keyword evidence="1" id="KW-0812">Transmembrane</keyword>
<feature type="transmembrane region" description="Helical" evidence="1">
    <location>
        <begin position="69"/>
        <end position="88"/>
    </location>
</feature>
<evidence type="ECO:0000313" key="4">
    <source>
        <dbReference type="Proteomes" id="UP001143543"/>
    </source>
</evidence>
<dbReference type="Pfam" id="PF04773">
    <property type="entry name" value="FecR"/>
    <property type="match status" value="1"/>
</dbReference>
<dbReference type="PANTHER" id="PTHR30273:SF2">
    <property type="entry name" value="PROTEIN FECR"/>
    <property type="match status" value="1"/>
</dbReference>
<dbReference type="Gene3D" id="2.60.120.1440">
    <property type="match status" value="1"/>
</dbReference>
<dbReference type="InterPro" id="IPR006860">
    <property type="entry name" value="FecR"/>
</dbReference>
<keyword evidence="1" id="KW-0472">Membrane</keyword>
<keyword evidence="4" id="KW-1185">Reference proteome</keyword>
<proteinExistence type="predicted"/>
<sequence>MTEKEFKVVLQKYLEGKATQQEEELLKRFESHFMNTEHQKVFTTDLEKHRIKNEIFKSVENRISKGWNFWLRIAAAVILVIGAGFGVLQYSKTTLNTILVKNTGDAPKKVMLKDGTSVTLNVYSTLAYENNFNDEGRNVTLTGEAFFKVAKNPDKPFIIKTGALQTRVVGTQFNIKESRKDIKVTVTEGKVKVYHQKDTVNLVVNEQGVFDLQSAQLKEQPVKSGLYNLWQHEKVSLTGITMEDFSKVLEAVFHSNVIFKDEASKSVRVSVGFNRGEAIENIIARINLLNEVKLTQKPTNMIIIEKVN</sequence>
<keyword evidence="1" id="KW-1133">Transmembrane helix</keyword>
<evidence type="ECO:0000259" key="2">
    <source>
        <dbReference type="Pfam" id="PF04773"/>
    </source>
</evidence>
<name>A0ABQ5MEU0_9FLAO</name>
<dbReference type="Proteomes" id="UP001143543">
    <property type="component" value="Unassembled WGS sequence"/>
</dbReference>
<dbReference type="InterPro" id="IPR012373">
    <property type="entry name" value="Ferrdict_sens_TM"/>
</dbReference>
<dbReference type="PANTHER" id="PTHR30273">
    <property type="entry name" value="PERIPLASMIC SIGNAL SENSOR AND SIGMA FACTOR ACTIVATOR FECR-RELATED"/>
    <property type="match status" value="1"/>
</dbReference>
<gene>
    <name evidence="3" type="ORF">Y10_02770</name>
</gene>
<dbReference type="PIRSF" id="PIRSF018266">
    <property type="entry name" value="FecR"/>
    <property type="match status" value="1"/>
</dbReference>
<accession>A0ABQ5MEU0</accession>
<reference evidence="3" key="1">
    <citation type="submission" date="2022-07" db="EMBL/GenBank/DDBJ databases">
        <title>Taxonomy of Novel Oxalotrophic and Methylotrophic Bacteria.</title>
        <authorList>
            <person name="Sahin N."/>
            <person name="Tani A."/>
        </authorList>
    </citation>
    <scope>NUCLEOTIDE SEQUENCE</scope>
    <source>
        <strain evidence="3">Y10</strain>
    </source>
</reference>
<evidence type="ECO:0000256" key="1">
    <source>
        <dbReference type="SAM" id="Phobius"/>
    </source>
</evidence>
<dbReference type="RefSeq" id="WP_281763572.1">
    <property type="nucleotide sequence ID" value="NZ_BRVO01000001.1"/>
</dbReference>
<evidence type="ECO:0000313" key="3">
    <source>
        <dbReference type="EMBL" id="GLB47909.1"/>
    </source>
</evidence>
<protein>
    <submittedName>
        <fullName evidence="3">Iron dicitrate transporter FecR</fullName>
    </submittedName>
</protein>